<dbReference type="SFLD" id="SFLDS00005">
    <property type="entry name" value="Isoprenoid_Synthase_Type_I"/>
    <property type="match status" value="1"/>
</dbReference>
<dbReference type="PANTHER" id="PTHR31480">
    <property type="entry name" value="BIFUNCTIONAL LYCOPENE CYCLASE/PHYTOENE SYNTHASE"/>
    <property type="match status" value="1"/>
</dbReference>
<proteinExistence type="predicted"/>
<dbReference type="InterPro" id="IPR002060">
    <property type="entry name" value="Squ/phyt_synthse"/>
</dbReference>
<dbReference type="InterPro" id="IPR033904">
    <property type="entry name" value="Trans_IPPS_HH"/>
</dbReference>
<dbReference type="RefSeq" id="WP_192750354.1">
    <property type="nucleotide sequence ID" value="NZ_BAABJL010000011.1"/>
</dbReference>
<dbReference type="Gene3D" id="1.10.600.10">
    <property type="entry name" value="Farnesyl Diphosphate Synthase"/>
    <property type="match status" value="1"/>
</dbReference>
<comment type="caution">
    <text evidence="1">The sequence shown here is derived from an EMBL/GenBank/DDBJ whole genome shotgun (WGS) entry which is preliminary data.</text>
</comment>
<dbReference type="AlphaFoldDB" id="A0A927RBL0"/>
<dbReference type="GO" id="GO:0051996">
    <property type="term" value="F:squalene synthase [NAD(P)H] activity"/>
    <property type="evidence" value="ECO:0007669"/>
    <property type="project" value="InterPro"/>
</dbReference>
<keyword evidence="2" id="KW-1185">Reference proteome</keyword>
<reference evidence="1" key="1">
    <citation type="submission" date="2020-10" db="EMBL/GenBank/DDBJ databases">
        <title>Sequencing the genomes of 1000 actinobacteria strains.</title>
        <authorList>
            <person name="Klenk H.-P."/>
        </authorList>
    </citation>
    <scope>NUCLEOTIDE SEQUENCE</scope>
    <source>
        <strain evidence="1">DSM 45354</strain>
    </source>
</reference>
<dbReference type="GO" id="GO:0004311">
    <property type="term" value="F:geranylgeranyl diphosphate synthase activity"/>
    <property type="evidence" value="ECO:0007669"/>
    <property type="project" value="InterPro"/>
</dbReference>
<evidence type="ECO:0000313" key="2">
    <source>
        <dbReference type="Proteomes" id="UP000638648"/>
    </source>
</evidence>
<dbReference type="InterPro" id="IPR008949">
    <property type="entry name" value="Isoprenoid_synthase_dom_sf"/>
</dbReference>
<accession>A0A927RBL0</accession>
<organism evidence="1 2">
    <name type="scientific">Actinopolymorpha pittospori</name>
    <dbReference type="NCBI Taxonomy" id="648752"/>
    <lineage>
        <taxon>Bacteria</taxon>
        <taxon>Bacillati</taxon>
        <taxon>Actinomycetota</taxon>
        <taxon>Actinomycetes</taxon>
        <taxon>Propionibacteriales</taxon>
        <taxon>Actinopolymorphaceae</taxon>
        <taxon>Actinopolymorpha</taxon>
    </lineage>
</organism>
<sequence>MSDRPDGSADAAPIGVGGPAIRAEDPLGKAATENFPVALRILPVRIRQDLEAVYRYARHVDDLGDQASGDRLAALGSVEADVRALYNGGPVSDPVVAGLASTVARQRIPADPLLRLVEANRRDQHISRYETFDDLLGYCRLSADPVGELVLRVFGRATPERIALSDKICTALQLLEHWQDVSEDYHRGRVYVPREDLRHFSVREEDLGLRAATADVRALIEFETARAKDLLEAGAPLLGTLSGWARLSVAGYVAGGRATCAALRRGGFDPLRRVPRPTSPAFAGAFLRSMLGRRRPVTKGRA</sequence>
<name>A0A927RBL0_9ACTN</name>
<dbReference type="SFLD" id="SFLDG01212">
    <property type="entry name" value="Phytoene_synthase_like"/>
    <property type="match status" value="1"/>
</dbReference>
<gene>
    <name evidence="1" type="ORF">HEB94_003028</name>
</gene>
<dbReference type="GO" id="GO:0016114">
    <property type="term" value="P:terpenoid biosynthetic process"/>
    <property type="evidence" value="ECO:0007669"/>
    <property type="project" value="UniProtKB-ARBA"/>
</dbReference>
<dbReference type="InterPro" id="IPR017827">
    <property type="entry name" value="HSQ_synthase_HpnC"/>
</dbReference>
<dbReference type="SUPFAM" id="SSF48576">
    <property type="entry name" value="Terpenoid synthases"/>
    <property type="match status" value="1"/>
</dbReference>
<protein>
    <submittedName>
        <fullName evidence="1">Squalene synthase HpnC</fullName>
    </submittedName>
</protein>
<dbReference type="EMBL" id="JADBEM010000001">
    <property type="protein sequence ID" value="MBE1606180.1"/>
    <property type="molecule type" value="Genomic_DNA"/>
</dbReference>
<dbReference type="CDD" id="cd00683">
    <property type="entry name" value="Trans_IPPS_HH"/>
    <property type="match status" value="1"/>
</dbReference>
<dbReference type="Pfam" id="PF00494">
    <property type="entry name" value="SQS_PSY"/>
    <property type="match status" value="1"/>
</dbReference>
<dbReference type="SFLD" id="SFLDG01018">
    <property type="entry name" value="Squalene/Phytoene_Synthase_Lik"/>
    <property type="match status" value="1"/>
</dbReference>
<dbReference type="Proteomes" id="UP000638648">
    <property type="component" value="Unassembled WGS sequence"/>
</dbReference>
<dbReference type="InterPro" id="IPR044843">
    <property type="entry name" value="Trans_IPPS_bact-type"/>
</dbReference>
<dbReference type="NCBIfam" id="TIGR03464">
    <property type="entry name" value="HpnC"/>
    <property type="match status" value="1"/>
</dbReference>
<evidence type="ECO:0000313" key="1">
    <source>
        <dbReference type="EMBL" id="MBE1606180.1"/>
    </source>
</evidence>